<dbReference type="RefSeq" id="WP_154331684.1">
    <property type="nucleotide sequence ID" value="NZ_CP046052.1"/>
</dbReference>
<feature type="transmembrane region" description="Helical" evidence="3">
    <location>
        <begin position="78"/>
        <end position="100"/>
    </location>
</feature>
<evidence type="ECO:0000256" key="1">
    <source>
        <dbReference type="SAM" id="Coils"/>
    </source>
</evidence>
<evidence type="ECO:0000256" key="3">
    <source>
        <dbReference type="SAM" id="Phobius"/>
    </source>
</evidence>
<dbReference type="OrthoDB" id="8429670at2"/>
<name>A0A6B8KKB6_9HYPH</name>
<keyword evidence="3" id="KW-0812">Transmembrane</keyword>
<feature type="transmembrane region" description="Helical" evidence="3">
    <location>
        <begin position="121"/>
        <end position="144"/>
    </location>
</feature>
<keyword evidence="1" id="KW-0175">Coiled coil</keyword>
<feature type="region of interest" description="Disordered" evidence="2">
    <location>
        <begin position="701"/>
        <end position="736"/>
    </location>
</feature>
<evidence type="ECO:0000313" key="5">
    <source>
        <dbReference type="Proteomes" id="UP000309061"/>
    </source>
</evidence>
<feature type="transmembrane region" description="Helical" evidence="3">
    <location>
        <begin position="41"/>
        <end position="58"/>
    </location>
</feature>
<keyword evidence="3" id="KW-0472">Membrane</keyword>
<dbReference type="AlphaFoldDB" id="A0A6B8KKB6"/>
<keyword evidence="3" id="KW-1133">Transmembrane helix</keyword>
<organism evidence="4 5">
    <name type="scientific">Methylocystis heyeri</name>
    <dbReference type="NCBI Taxonomy" id="391905"/>
    <lineage>
        <taxon>Bacteria</taxon>
        <taxon>Pseudomonadati</taxon>
        <taxon>Pseudomonadota</taxon>
        <taxon>Alphaproteobacteria</taxon>
        <taxon>Hyphomicrobiales</taxon>
        <taxon>Methylocystaceae</taxon>
        <taxon>Methylocystis</taxon>
    </lineage>
</organism>
<dbReference type="KEGG" id="mhey:H2LOC_015850"/>
<dbReference type="Proteomes" id="UP000309061">
    <property type="component" value="Chromosome"/>
</dbReference>
<protein>
    <submittedName>
        <fullName evidence="4">Uncharacterized protein</fullName>
    </submittedName>
</protein>
<feature type="coiled-coil region" evidence="1">
    <location>
        <begin position="233"/>
        <end position="270"/>
    </location>
</feature>
<evidence type="ECO:0000256" key="2">
    <source>
        <dbReference type="SAM" id="MobiDB-lite"/>
    </source>
</evidence>
<accession>A0A6B8KKB6</accession>
<dbReference type="EMBL" id="CP046052">
    <property type="protein sequence ID" value="QGM47043.1"/>
    <property type="molecule type" value="Genomic_DNA"/>
</dbReference>
<gene>
    <name evidence="4" type="ORF">H2LOC_015850</name>
</gene>
<keyword evidence="5" id="KW-1185">Reference proteome</keyword>
<evidence type="ECO:0000313" key="4">
    <source>
        <dbReference type="EMBL" id="QGM47043.1"/>
    </source>
</evidence>
<reference evidence="4 5" key="1">
    <citation type="submission" date="2019-11" db="EMBL/GenBank/DDBJ databases">
        <title>The genome sequence of Methylocystis heyeri.</title>
        <authorList>
            <person name="Oshkin I.Y."/>
            <person name="Miroshnikov K."/>
            <person name="Dedysh S.N."/>
        </authorList>
    </citation>
    <scope>NUCLEOTIDE SEQUENCE [LARGE SCALE GENOMIC DNA]</scope>
    <source>
        <strain evidence="4 5">H2</strain>
    </source>
</reference>
<proteinExistence type="predicted"/>
<sequence length="736" mass="80371">MTEAAATTEPARPSAPAPKPSLQERFAALAFRQHWPREINLGRIGVWIAAPVLCWVFYTTSSGMIDIMQKESGDWVGFLGAFIGTSAILVMLTSTSWSLGSDLAGLITRRRMARERMVIKTAITALVFLFVFSISAFFSFTYYYNNIFKLSSKKIAGELQPMELATEVLLPASKEIAARYDEASAKILASASFKEYLAGLDSLSEASRGASASLRESIRKGQEAQQKVAADAARQAAAELADAQAAGRQLEDLRGRIRQLDRSVADLDAIIKLKQDEISALSTTARQEEQAAVDASKGLDGLGAACGANCLSHRAKSSEALKRAATIRDTLAGPVAERAAAFKQRDALNAQTIALAQKAEQAAVVTQRPLPKTEAAPDLQGLERDLDAAREQLRSDPSWRLVREAKPLCETILAAARNARAQPQSIASDFACEPAGGPTREALAAREEVVAARAVFDKKCSLDGELREEIGKIAAQIRESSAPDAGARGFAESKKLVDACVISARAAGLSETDVRELLKKSDDFLRGHTTERNKFELAREAFWSFTPDSTMALAVAMAQDAFVFIMKFLSEIFRRAYETREKRQFGAPIDLTDGEDEPTEIRAMKAVIRAARPVHGDMSEIDPEAATFQLLPLNARENLTALLNRLVRDEIAHVDRRGFYVVDNMTIAQIEQRLLHGLRMRWPTKSARGGLEAYPDGPQAYYVGGAPRRRRPSALERYLSPSPEGEAQSAPAERAR</sequence>